<evidence type="ECO:0000259" key="13">
    <source>
        <dbReference type="PROSITE" id="PS50113"/>
    </source>
</evidence>
<dbReference type="InterPro" id="IPR003594">
    <property type="entry name" value="HATPase_dom"/>
</dbReference>
<dbReference type="Pfam" id="PF13426">
    <property type="entry name" value="PAS_9"/>
    <property type="match status" value="2"/>
</dbReference>
<keyword evidence="6 14" id="KW-0418">Kinase</keyword>
<dbReference type="NCBIfam" id="TIGR00229">
    <property type="entry name" value="sensory_box"/>
    <property type="match status" value="3"/>
</dbReference>
<dbReference type="EMBL" id="NOIG01000011">
    <property type="protein sequence ID" value="OYD49022.1"/>
    <property type="molecule type" value="Genomic_DNA"/>
</dbReference>
<evidence type="ECO:0000256" key="9">
    <source>
        <dbReference type="ARBA" id="ARBA00058004"/>
    </source>
</evidence>
<dbReference type="PROSITE" id="PS50113">
    <property type="entry name" value="PAC"/>
    <property type="match status" value="3"/>
</dbReference>
<evidence type="ECO:0000256" key="7">
    <source>
        <dbReference type="ARBA" id="ARBA00023012"/>
    </source>
</evidence>
<dbReference type="Gene3D" id="3.30.450.20">
    <property type="entry name" value="PAS domain"/>
    <property type="match status" value="3"/>
</dbReference>
<dbReference type="AlphaFoldDB" id="A0A235EJ08"/>
<reference evidence="14 15" key="1">
    <citation type="submission" date="2017-07" db="EMBL/GenBank/DDBJ databases">
        <title>Acidovorax KNDSW TSA 6 genome sequence and assembly.</title>
        <authorList>
            <person name="Mayilraj S."/>
        </authorList>
    </citation>
    <scope>NUCLEOTIDE SEQUENCE [LARGE SCALE GENOMIC DNA]</scope>
    <source>
        <strain evidence="14 15">KNDSW-TSA6</strain>
    </source>
</reference>
<feature type="domain" description="PAC" evidence="13">
    <location>
        <begin position="74"/>
        <end position="127"/>
    </location>
</feature>
<organism evidence="14 15">
    <name type="scientific">Acidovorax kalamii</name>
    <dbReference type="NCBI Taxonomy" id="2004485"/>
    <lineage>
        <taxon>Bacteria</taxon>
        <taxon>Pseudomonadati</taxon>
        <taxon>Pseudomonadota</taxon>
        <taxon>Betaproteobacteria</taxon>
        <taxon>Burkholderiales</taxon>
        <taxon>Comamonadaceae</taxon>
        <taxon>Acidovorax</taxon>
    </lineage>
</organism>
<keyword evidence="4" id="KW-0808">Transferase</keyword>
<evidence type="ECO:0000256" key="5">
    <source>
        <dbReference type="ARBA" id="ARBA00022729"/>
    </source>
</evidence>
<dbReference type="InterPro" id="IPR000700">
    <property type="entry name" value="PAS-assoc_C"/>
</dbReference>
<dbReference type="PROSITE" id="PS50112">
    <property type="entry name" value="PAS"/>
    <property type="match status" value="3"/>
</dbReference>
<feature type="domain" description="PAC" evidence="13">
    <location>
        <begin position="325"/>
        <end position="375"/>
    </location>
</feature>
<dbReference type="Gene3D" id="3.30.565.10">
    <property type="entry name" value="Histidine kinase-like ATPase, C-terminal domain"/>
    <property type="match status" value="1"/>
</dbReference>
<keyword evidence="5" id="KW-0732">Signal</keyword>
<dbReference type="CDD" id="cd00130">
    <property type="entry name" value="PAS"/>
    <property type="match status" value="3"/>
</dbReference>
<dbReference type="GO" id="GO:0006355">
    <property type="term" value="P:regulation of DNA-templated transcription"/>
    <property type="evidence" value="ECO:0007669"/>
    <property type="project" value="InterPro"/>
</dbReference>
<dbReference type="InterPro" id="IPR035965">
    <property type="entry name" value="PAS-like_dom_sf"/>
</dbReference>
<dbReference type="SUPFAM" id="SSF47384">
    <property type="entry name" value="Homodimeric domain of signal transducing histidine kinase"/>
    <property type="match status" value="1"/>
</dbReference>
<dbReference type="OrthoDB" id="9770795at2"/>
<evidence type="ECO:0000259" key="12">
    <source>
        <dbReference type="PROSITE" id="PS50112"/>
    </source>
</evidence>
<dbReference type="PROSITE" id="PS50109">
    <property type="entry name" value="HIS_KIN"/>
    <property type="match status" value="1"/>
</dbReference>
<evidence type="ECO:0000256" key="8">
    <source>
        <dbReference type="ARBA" id="ARBA00023026"/>
    </source>
</evidence>
<dbReference type="EC" id="2.7.13.3" evidence="2"/>
<feature type="domain" description="Histidine kinase" evidence="11">
    <location>
        <begin position="393"/>
        <end position="616"/>
    </location>
</feature>
<feature type="domain" description="PAS" evidence="12">
    <location>
        <begin position="11"/>
        <end position="66"/>
    </location>
</feature>
<dbReference type="InterPro" id="IPR000014">
    <property type="entry name" value="PAS"/>
</dbReference>
<dbReference type="GO" id="GO:0000155">
    <property type="term" value="F:phosphorelay sensor kinase activity"/>
    <property type="evidence" value="ECO:0007669"/>
    <property type="project" value="InterPro"/>
</dbReference>
<dbReference type="Pfam" id="PF02518">
    <property type="entry name" value="HATPase_c"/>
    <property type="match status" value="1"/>
</dbReference>
<dbReference type="PANTHER" id="PTHR43047:SF64">
    <property type="entry name" value="HISTIDINE KINASE CONTAINING CHEY-HOMOLOGOUS RECEIVER DOMAIN AND PAS DOMAIN-RELATED"/>
    <property type="match status" value="1"/>
</dbReference>
<dbReference type="InterPro" id="IPR013767">
    <property type="entry name" value="PAS_fold"/>
</dbReference>
<comment type="function">
    <text evidence="9">Member of the two-component regulatory system BvgS/BvgA. Phosphorylates BvgA via a four-step phosphorelay in response to environmental signals.</text>
</comment>
<dbReference type="RefSeq" id="WP_094291114.1">
    <property type="nucleotide sequence ID" value="NZ_NOIG01000011.1"/>
</dbReference>
<dbReference type="SUPFAM" id="SSF55874">
    <property type="entry name" value="ATPase domain of HSP90 chaperone/DNA topoisomerase II/histidine kinase"/>
    <property type="match status" value="1"/>
</dbReference>
<dbReference type="SMART" id="SM00091">
    <property type="entry name" value="PAS"/>
    <property type="match status" value="3"/>
</dbReference>
<comment type="caution">
    <text evidence="14">The sequence shown here is derived from an EMBL/GenBank/DDBJ whole genome shotgun (WGS) entry which is preliminary data.</text>
</comment>
<proteinExistence type="predicted"/>
<dbReference type="InterPro" id="IPR001610">
    <property type="entry name" value="PAC"/>
</dbReference>
<dbReference type="SMART" id="SM00387">
    <property type="entry name" value="HATPase_c"/>
    <property type="match status" value="1"/>
</dbReference>
<feature type="domain" description="PAS" evidence="12">
    <location>
        <begin position="248"/>
        <end position="301"/>
    </location>
</feature>
<evidence type="ECO:0000256" key="10">
    <source>
        <dbReference type="ARBA" id="ARBA00070152"/>
    </source>
</evidence>
<evidence type="ECO:0000313" key="14">
    <source>
        <dbReference type="EMBL" id="OYD49022.1"/>
    </source>
</evidence>
<dbReference type="Proteomes" id="UP000215441">
    <property type="component" value="Unassembled WGS sequence"/>
</dbReference>
<accession>A0A235EJ08</accession>
<protein>
    <recommendedName>
        <fullName evidence="10">Virulence sensor protein BvgS</fullName>
        <ecNumber evidence="2">2.7.13.3</ecNumber>
    </recommendedName>
</protein>
<dbReference type="InterPro" id="IPR036890">
    <property type="entry name" value="HATPase_C_sf"/>
</dbReference>
<comment type="catalytic activity">
    <reaction evidence="1">
        <text>ATP + protein L-histidine = ADP + protein N-phospho-L-histidine.</text>
        <dbReference type="EC" id="2.7.13.3"/>
    </reaction>
</comment>
<keyword evidence="8" id="KW-0843">Virulence</keyword>
<dbReference type="CDD" id="cd16922">
    <property type="entry name" value="HATPase_EvgS-ArcB-TorS-like"/>
    <property type="match status" value="1"/>
</dbReference>
<keyword evidence="15" id="KW-1185">Reference proteome</keyword>
<dbReference type="InterPro" id="IPR004358">
    <property type="entry name" value="Sig_transdc_His_kin-like_C"/>
</dbReference>
<dbReference type="SMART" id="SM00086">
    <property type="entry name" value="PAC"/>
    <property type="match status" value="3"/>
</dbReference>
<dbReference type="InterPro" id="IPR036097">
    <property type="entry name" value="HisK_dim/P_sf"/>
</dbReference>
<dbReference type="Pfam" id="PF00512">
    <property type="entry name" value="HisKA"/>
    <property type="match status" value="1"/>
</dbReference>
<dbReference type="SUPFAM" id="SSF55785">
    <property type="entry name" value="PYP-like sensor domain (PAS domain)"/>
    <property type="match status" value="3"/>
</dbReference>
<dbReference type="PRINTS" id="PR00344">
    <property type="entry name" value="BCTRLSENSOR"/>
</dbReference>
<dbReference type="InterPro" id="IPR005467">
    <property type="entry name" value="His_kinase_dom"/>
</dbReference>
<keyword evidence="7" id="KW-0902">Two-component regulatory system</keyword>
<dbReference type="SMART" id="SM00388">
    <property type="entry name" value="HisKA"/>
    <property type="match status" value="1"/>
</dbReference>
<sequence>MGSKLSVAYWEQNPDALLVLSPEGLVLEWNPAAELIFGYKQADVQGRSLLDLIVPPDRAHEEDLMRADAMRLGTSVRETVRRRKDGTLVHVNVSTKAVLDASGQLLYFLSSKKDVTQLKVEREAKLLEARFRDLLESTPDAIVMVNVTGRIVLVNSQAERVFGYARTELLGQAVEMLLPHRYRGAHLGHRSGFFGQPRTRTMGAGLELHGLHKDRGEFPVEISLSPIDTEEGTMVMSAIRDITDRKRADQKFKDLLEAAPDAMVIVNREGRIVLVNSQAVKLFGWSRDELLGQPIELLVPERFGARHPEHRHRFFAEPRSRSMGAGLDLYGLRKDKSEFPVEISLSPLETEEGLFVSSAIRDVTERKRIEQVLRDKNLELENAALVKDRFLASMSHELRTPLNAIIGFTGTLLMKLPGPLNAEQEKQLRIVQTGAKHLLSLINDLLDVAKLSANKVTLNLEAVDCKALIEEVSATLELEARRKGLAFAVHVPTQAVALQTDRRALSQILINLVGNAIKFTEQGRVDVVLHELPMPDGGRSVQLRVQDTGPGIALQEQPRLFEAFSRVESADRRHHEGTGLGLHLSRKLAEALGGTLGFDSEEGRGSTFVLEIQERSA</sequence>
<keyword evidence="3" id="KW-0597">Phosphoprotein</keyword>
<evidence type="ECO:0000256" key="4">
    <source>
        <dbReference type="ARBA" id="ARBA00022679"/>
    </source>
</evidence>
<dbReference type="CDD" id="cd00082">
    <property type="entry name" value="HisKA"/>
    <property type="match status" value="1"/>
</dbReference>
<feature type="domain" description="PAC" evidence="13">
    <location>
        <begin position="204"/>
        <end position="254"/>
    </location>
</feature>
<evidence type="ECO:0000313" key="15">
    <source>
        <dbReference type="Proteomes" id="UP000215441"/>
    </source>
</evidence>
<name>A0A235EJ08_9BURK</name>
<dbReference type="Pfam" id="PF00989">
    <property type="entry name" value="PAS"/>
    <property type="match status" value="1"/>
</dbReference>
<dbReference type="InterPro" id="IPR003661">
    <property type="entry name" value="HisK_dim/P_dom"/>
</dbReference>
<evidence type="ECO:0000256" key="2">
    <source>
        <dbReference type="ARBA" id="ARBA00012438"/>
    </source>
</evidence>
<feature type="domain" description="PAS" evidence="12">
    <location>
        <begin position="127"/>
        <end position="179"/>
    </location>
</feature>
<evidence type="ECO:0000256" key="3">
    <source>
        <dbReference type="ARBA" id="ARBA00022553"/>
    </source>
</evidence>
<dbReference type="FunFam" id="3.30.565.10:FF:000010">
    <property type="entry name" value="Sensor histidine kinase RcsC"/>
    <property type="match status" value="1"/>
</dbReference>
<evidence type="ECO:0000259" key="11">
    <source>
        <dbReference type="PROSITE" id="PS50109"/>
    </source>
</evidence>
<dbReference type="PANTHER" id="PTHR43047">
    <property type="entry name" value="TWO-COMPONENT HISTIDINE PROTEIN KINASE"/>
    <property type="match status" value="1"/>
</dbReference>
<evidence type="ECO:0000256" key="1">
    <source>
        <dbReference type="ARBA" id="ARBA00000085"/>
    </source>
</evidence>
<evidence type="ECO:0000256" key="6">
    <source>
        <dbReference type="ARBA" id="ARBA00022777"/>
    </source>
</evidence>
<dbReference type="Gene3D" id="1.10.287.130">
    <property type="match status" value="1"/>
</dbReference>
<gene>
    <name evidence="14" type="ORF">CBY09_19005</name>
</gene>